<organism evidence="1 2">
    <name type="scientific">Vespula germanica</name>
    <name type="common">German yellow jacket</name>
    <name type="synonym">Paravespula germanica</name>
    <dbReference type="NCBI Taxonomy" id="30212"/>
    <lineage>
        <taxon>Eukaryota</taxon>
        <taxon>Metazoa</taxon>
        <taxon>Ecdysozoa</taxon>
        <taxon>Arthropoda</taxon>
        <taxon>Hexapoda</taxon>
        <taxon>Insecta</taxon>
        <taxon>Pterygota</taxon>
        <taxon>Neoptera</taxon>
        <taxon>Endopterygota</taxon>
        <taxon>Hymenoptera</taxon>
        <taxon>Apocrita</taxon>
        <taxon>Aculeata</taxon>
        <taxon>Vespoidea</taxon>
        <taxon>Vespidae</taxon>
        <taxon>Vespinae</taxon>
        <taxon>Vespula</taxon>
    </lineage>
</organism>
<sequence>MSYLEVARFGVPPLRTSCDPNTKLGLREKFPRCQEFEFVTGEYELPGGGTFRRATSSHIMLELSSDDKIFYEGYFYLYSFDQEFTSNLKIQLFLKEEKSSLEIVTTELT</sequence>
<evidence type="ECO:0000313" key="1">
    <source>
        <dbReference type="EMBL" id="KAF7404036.1"/>
    </source>
</evidence>
<accession>A0A834KE23</accession>
<name>A0A834KE23_VESGE</name>
<protein>
    <submittedName>
        <fullName evidence="1">Uncharacterized protein</fullName>
    </submittedName>
</protein>
<gene>
    <name evidence="1" type="ORF">HZH68_006830</name>
</gene>
<proteinExistence type="predicted"/>
<comment type="caution">
    <text evidence="1">The sequence shown here is derived from an EMBL/GenBank/DDBJ whole genome shotgun (WGS) entry which is preliminary data.</text>
</comment>
<keyword evidence="2" id="KW-1185">Reference proteome</keyword>
<evidence type="ECO:0000313" key="2">
    <source>
        <dbReference type="Proteomes" id="UP000617340"/>
    </source>
</evidence>
<dbReference type="Proteomes" id="UP000617340">
    <property type="component" value="Unassembled WGS sequence"/>
</dbReference>
<reference evidence="1" key="1">
    <citation type="journal article" date="2020" name="G3 (Bethesda)">
        <title>High-Quality Assemblies for Three Invasive Social Wasps from the &lt;i&gt;Vespula&lt;/i&gt; Genus.</title>
        <authorList>
            <person name="Harrop T.W.R."/>
            <person name="Guhlin J."/>
            <person name="McLaughlin G.M."/>
            <person name="Permina E."/>
            <person name="Stockwell P."/>
            <person name="Gilligan J."/>
            <person name="Le Lec M.F."/>
            <person name="Gruber M.A.M."/>
            <person name="Quinn O."/>
            <person name="Lovegrove M."/>
            <person name="Duncan E.J."/>
            <person name="Remnant E.J."/>
            <person name="Van Eeckhoven J."/>
            <person name="Graham B."/>
            <person name="Knapp R.A."/>
            <person name="Langford K.W."/>
            <person name="Kronenberg Z."/>
            <person name="Press M.O."/>
            <person name="Eacker S.M."/>
            <person name="Wilson-Rankin E.E."/>
            <person name="Purcell J."/>
            <person name="Lester P.J."/>
            <person name="Dearden P.K."/>
        </authorList>
    </citation>
    <scope>NUCLEOTIDE SEQUENCE</scope>
    <source>
        <strain evidence="1">Linc-1</strain>
    </source>
</reference>
<dbReference type="AlphaFoldDB" id="A0A834KE23"/>
<dbReference type="EMBL" id="JACSDZ010000005">
    <property type="protein sequence ID" value="KAF7404036.1"/>
    <property type="molecule type" value="Genomic_DNA"/>
</dbReference>